<dbReference type="InterPro" id="IPR013762">
    <property type="entry name" value="Integrase-like_cat_sf"/>
</dbReference>
<proteinExistence type="inferred from homology"/>
<organism evidence="5 6">
    <name type="scientific">Vagococcus allomyrinae</name>
    <dbReference type="NCBI Taxonomy" id="2794353"/>
    <lineage>
        <taxon>Bacteria</taxon>
        <taxon>Bacillati</taxon>
        <taxon>Bacillota</taxon>
        <taxon>Bacilli</taxon>
        <taxon>Lactobacillales</taxon>
        <taxon>Enterococcaceae</taxon>
        <taxon>Vagococcus</taxon>
    </lineage>
</organism>
<name>A0A940STK8_9ENTE</name>
<dbReference type="Proteomes" id="UP000674938">
    <property type="component" value="Unassembled WGS sequence"/>
</dbReference>
<dbReference type="InterPro" id="IPR050090">
    <property type="entry name" value="Tyrosine_recombinase_XerCD"/>
</dbReference>
<dbReference type="Gene3D" id="1.10.443.10">
    <property type="entry name" value="Intergrase catalytic core"/>
    <property type="match status" value="1"/>
</dbReference>
<dbReference type="PANTHER" id="PTHR30349:SF41">
    <property type="entry name" value="INTEGRASE_RECOMBINASE PROTEIN MJ0367-RELATED"/>
    <property type="match status" value="1"/>
</dbReference>
<comment type="similarity">
    <text evidence="1">Belongs to the 'phage' integrase family.</text>
</comment>
<dbReference type="PANTHER" id="PTHR30349">
    <property type="entry name" value="PHAGE INTEGRASE-RELATED"/>
    <property type="match status" value="1"/>
</dbReference>
<dbReference type="GO" id="GO:0015074">
    <property type="term" value="P:DNA integration"/>
    <property type="evidence" value="ECO:0007669"/>
    <property type="project" value="InterPro"/>
</dbReference>
<dbReference type="PROSITE" id="PS51898">
    <property type="entry name" value="TYR_RECOMBINASE"/>
    <property type="match status" value="1"/>
</dbReference>
<dbReference type="Gene3D" id="1.10.150.130">
    <property type="match status" value="1"/>
</dbReference>
<accession>A0A940STK8</accession>
<reference evidence="5" key="1">
    <citation type="submission" date="2020-12" db="EMBL/GenBank/DDBJ databases">
        <title>Vagococcus allomyrinae sp. nov. and Enterococcus lavae sp. nov., isolated from the larvae of Allomyrina dichotoma.</title>
        <authorList>
            <person name="Lee S.D."/>
        </authorList>
    </citation>
    <scope>NUCLEOTIDE SEQUENCE</scope>
    <source>
        <strain evidence="5">BWB3-3</strain>
    </source>
</reference>
<evidence type="ECO:0000313" key="5">
    <source>
        <dbReference type="EMBL" id="MBP1040395.1"/>
    </source>
</evidence>
<dbReference type="GO" id="GO:0003677">
    <property type="term" value="F:DNA binding"/>
    <property type="evidence" value="ECO:0007669"/>
    <property type="project" value="UniProtKB-KW"/>
</dbReference>
<dbReference type="SUPFAM" id="SSF56349">
    <property type="entry name" value="DNA breaking-rejoining enzymes"/>
    <property type="match status" value="1"/>
</dbReference>
<gene>
    <name evidence="5" type="ORF">I6N95_05140</name>
</gene>
<comment type="caution">
    <text evidence="5">The sequence shown here is derived from an EMBL/GenBank/DDBJ whole genome shotgun (WGS) entry which is preliminary data.</text>
</comment>
<evidence type="ECO:0000256" key="3">
    <source>
        <dbReference type="ARBA" id="ARBA00023172"/>
    </source>
</evidence>
<dbReference type="EMBL" id="JAEEGA010000002">
    <property type="protein sequence ID" value="MBP1040395.1"/>
    <property type="molecule type" value="Genomic_DNA"/>
</dbReference>
<sequence>MIIEYDKYSQHLKRNESAKGTARGYMTNLRQLENFAISNGYQELSFDLMVDYKRYMMEEMRYLDSTTNQKITVFSTYFNFIETIDMNFKASDYKIKKIKRQNKRSREFLVPDEYEALVMVCPHPETRMLMKFTAFTGLRISEATNLTLAEIEPEEIEITNKGKTRIIGAPDWLKDELREFFKGRDADKPMFSFSQTTYRNRMKQAARICGVKEKKVYPHAFRHYFAKEFLRTTQDQRALSMLKDILGHSDLKTTMGYLQYNPSEIVNVMKTRGTRDEEMDKRSVAIS</sequence>
<feature type="domain" description="Tyr recombinase" evidence="4">
    <location>
        <begin position="104"/>
        <end position="270"/>
    </location>
</feature>
<keyword evidence="2" id="KW-0238">DNA-binding</keyword>
<evidence type="ECO:0000313" key="6">
    <source>
        <dbReference type="Proteomes" id="UP000674938"/>
    </source>
</evidence>
<evidence type="ECO:0000259" key="4">
    <source>
        <dbReference type="PROSITE" id="PS51898"/>
    </source>
</evidence>
<keyword evidence="3" id="KW-0233">DNA recombination</keyword>
<evidence type="ECO:0000256" key="1">
    <source>
        <dbReference type="ARBA" id="ARBA00008857"/>
    </source>
</evidence>
<dbReference type="RefSeq" id="WP_209525295.1">
    <property type="nucleotide sequence ID" value="NZ_JAEEGA010000002.1"/>
</dbReference>
<protein>
    <submittedName>
        <fullName evidence="5">Tyrosine-type recombinase/integrase</fullName>
    </submittedName>
</protein>
<dbReference type="InterPro" id="IPR002104">
    <property type="entry name" value="Integrase_catalytic"/>
</dbReference>
<keyword evidence="6" id="KW-1185">Reference proteome</keyword>
<evidence type="ECO:0000256" key="2">
    <source>
        <dbReference type="ARBA" id="ARBA00023125"/>
    </source>
</evidence>
<dbReference type="InterPro" id="IPR010998">
    <property type="entry name" value="Integrase_recombinase_N"/>
</dbReference>
<dbReference type="Pfam" id="PF00589">
    <property type="entry name" value="Phage_integrase"/>
    <property type="match status" value="1"/>
</dbReference>
<dbReference type="GO" id="GO:0006310">
    <property type="term" value="P:DNA recombination"/>
    <property type="evidence" value="ECO:0007669"/>
    <property type="project" value="UniProtKB-KW"/>
</dbReference>
<dbReference type="AlphaFoldDB" id="A0A940STK8"/>
<dbReference type="InterPro" id="IPR011010">
    <property type="entry name" value="DNA_brk_join_enz"/>
</dbReference>